<evidence type="ECO:0000313" key="2">
    <source>
        <dbReference type="EMBL" id="KHJ35193.1"/>
    </source>
</evidence>
<reference evidence="2 3" key="1">
    <citation type="journal article" date="2014" name="BMC Genomics">
        <title>Adaptive genomic structural variation in the grape powdery mildew pathogen, Erysiphe necator.</title>
        <authorList>
            <person name="Jones L."/>
            <person name="Riaz S."/>
            <person name="Morales-Cruz A."/>
            <person name="Amrine K.C."/>
            <person name="McGuire B."/>
            <person name="Gubler W.D."/>
            <person name="Walker M.A."/>
            <person name="Cantu D."/>
        </authorList>
    </citation>
    <scope>NUCLEOTIDE SEQUENCE [LARGE SCALE GENOMIC DNA]</scope>
    <source>
        <strain evidence="3">c</strain>
    </source>
</reference>
<keyword evidence="3" id="KW-1185">Reference proteome</keyword>
<dbReference type="AlphaFoldDB" id="A0A0B1PAC1"/>
<dbReference type="HOGENOM" id="CLU_1548763_0_0_1"/>
<feature type="region of interest" description="Disordered" evidence="1">
    <location>
        <begin position="1"/>
        <end position="37"/>
    </location>
</feature>
<comment type="caution">
    <text evidence="2">The sequence shown here is derived from an EMBL/GenBank/DDBJ whole genome shotgun (WGS) entry which is preliminary data.</text>
</comment>
<dbReference type="EMBL" id="JNVN01000488">
    <property type="protein sequence ID" value="KHJ35193.1"/>
    <property type="molecule type" value="Genomic_DNA"/>
</dbReference>
<feature type="compositionally biased region" description="Basic and acidic residues" evidence="1">
    <location>
        <begin position="1"/>
        <end position="11"/>
    </location>
</feature>
<name>A0A0B1PAC1_UNCNE</name>
<evidence type="ECO:0000256" key="1">
    <source>
        <dbReference type="SAM" id="MobiDB-lite"/>
    </source>
</evidence>
<organism evidence="2 3">
    <name type="scientific">Uncinula necator</name>
    <name type="common">Grape powdery mildew</name>
    <dbReference type="NCBI Taxonomy" id="52586"/>
    <lineage>
        <taxon>Eukaryota</taxon>
        <taxon>Fungi</taxon>
        <taxon>Dikarya</taxon>
        <taxon>Ascomycota</taxon>
        <taxon>Pezizomycotina</taxon>
        <taxon>Leotiomycetes</taxon>
        <taxon>Erysiphales</taxon>
        <taxon>Erysiphaceae</taxon>
        <taxon>Erysiphe</taxon>
    </lineage>
</organism>
<dbReference type="Proteomes" id="UP000030854">
    <property type="component" value="Unassembled WGS sequence"/>
</dbReference>
<dbReference type="STRING" id="52586.A0A0B1PAC1"/>
<gene>
    <name evidence="2" type="ORF">EV44_g3713</name>
</gene>
<accession>A0A0B1PAC1</accession>
<sequence length="173" mass="19873">MIEHESSEETPKFTPNQHDSPFTLIQPEQPPKATYLTNSSDTFLSKKELNDRALCIKLRAEGITKIPGLPFEGSDQKEFDQFSERGVFEFIKYDPNGTHKNIRLFKSRMVREVKGKNENSFEKSRFVIAGHSHADKSYIPTQSQTIQRVSQRLLIAIAAFLQESTRLELRDIS</sequence>
<evidence type="ECO:0000313" key="3">
    <source>
        <dbReference type="Proteomes" id="UP000030854"/>
    </source>
</evidence>
<proteinExistence type="predicted"/>
<protein>
    <submittedName>
        <fullName evidence="2">Uncharacterized protein</fullName>
    </submittedName>
</protein>